<evidence type="ECO:0000256" key="4">
    <source>
        <dbReference type="ARBA" id="ARBA00022692"/>
    </source>
</evidence>
<keyword evidence="7 9" id="KW-0793">Thylakoid</keyword>
<keyword evidence="10" id="KW-0934">Plastid</keyword>
<dbReference type="HAMAP" id="MF_00474">
    <property type="entry name" value="PSI_PsaK"/>
    <property type="match status" value="1"/>
</dbReference>
<keyword evidence="5 9" id="KW-0603">Photosystem I</keyword>
<comment type="caution">
    <text evidence="9">Lacks conserved residue(s) required for the propagation of feature annotation.</text>
</comment>
<gene>
    <name evidence="9 10" type="primary">psaK</name>
</gene>
<keyword evidence="3 9" id="KW-0602">Photosynthesis</keyword>
<organism evidence="10">
    <name type="scientific">Baffinella frigidus</name>
    <dbReference type="NCBI Taxonomy" id="2571260"/>
    <lineage>
        <taxon>Eukaryota</taxon>
        <taxon>Cryptophyceae</taxon>
        <taxon>Cryptomonadales</taxon>
        <taxon>Baffinellaceae</taxon>
        <taxon>Baffinella</taxon>
    </lineage>
</organism>
<dbReference type="Gene3D" id="1.20.860.20">
    <property type="entry name" value="Photosystem I PsaK, reaction centre"/>
    <property type="match status" value="1"/>
</dbReference>
<comment type="subcellular location">
    <subcellularLocation>
        <location evidence="1">Membrane</location>
        <topology evidence="1">Multi-pass membrane protein</topology>
    </subcellularLocation>
    <subcellularLocation>
        <location evidence="9">Plastid</location>
        <location evidence="9">Chloroplast thylakoid membrane</location>
        <topology evidence="9">Multi-pass membrane protein</topology>
    </subcellularLocation>
</comment>
<accession>A0A7T8G5H7</accession>
<name>A0A7T8G5H7_9CRYP</name>
<geneLocation type="chloroplast" evidence="10"/>
<evidence type="ECO:0000256" key="9">
    <source>
        <dbReference type="HAMAP-Rule" id="MF_00474"/>
    </source>
</evidence>
<evidence type="ECO:0000256" key="7">
    <source>
        <dbReference type="ARBA" id="ARBA00023078"/>
    </source>
</evidence>
<comment type="similarity">
    <text evidence="2 9">Belongs to the PsaG/PsaK family.</text>
</comment>
<evidence type="ECO:0000256" key="2">
    <source>
        <dbReference type="ARBA" id="ARBA00006458"/>
    </source>
</evidence>
<dbReference type="GO" id="GO:0015979">
    <property type="term" value="P:photosynthesis"/>
    <property type="evidence" value="ECO:0007669"/>
    <property type="project" value="UniProtKB-UniRule"/>
</dbReference>
<dbReference type="NCBIfam" id="TIGR03049">
    <property type="entry name" value="PS_I_psaK"/>
    <property type="match status" value="1"/>
</dbReference>
<reference evidence="10" key="1">
    <citation type="journal article" date="2019" name="Mitochondrial DNA Part B Resour">
        <title>The complete plastid genome of a marine microalgae Cryptophyceae sp. CCMP2293 (Cryptophyta).</title>
        <authorList>
            <person name="Xu K."/>
            <person name="Hu S."/>
            <person name="Tang X."/>
        </authorList>
    </citation>
    <scope>NUCLEOTIDE SEQUENCE</scope>
</reference>
<dbReference type="InterPro" id="IPR037101">
    <property type="entry name" value="PSI_PsaK_bact"/>
</dbReference>
<keyword evidence="6 9" id="KW-1133">Transmembrane helix</keyword>
<feature type="transmembrane region" description="Helical" evidence="9">
    <location>
        <begin position="20"/>
        <end position="39"/>
    </location>
</feature>
<keyword evidence="4 9" id="KW-0812">Transmembrane</keyword>
<dbReference type="GO" id="GO:0009535">
    <property type="term" value="C:chloroplast thylakoid membrane"/>
    <property type="evidence" value="ECO:0007669"/>
    <property type="project" value="UniProtKB-SubCell"/>
</dbReference>
<evidence type="ECO:0000256" key="8">
    <source>
        <dbReference type="ARBA" id="ARBA00023136"/>
    </source>
</evidence>
<keyword evidence="10" id="KW-0150">Chloroplast</keyword>
<dbReference type="Pfam" id="PF01241">
    <property type="entry name" value="PSI_PSAK"/>
    <property type="match status" value="1"/>
</dbReference>
<protein>
    <recommendedName>
        <fullName evidence="9">Photosystem I reaction center subunit PsaK</fullName>
    </recommendedName>
    <alternativeName>
        <fullName evidence="9">PSI-K</fullName>
    </alternativeName>
    <alternativeName>
        <fullName evidence="9">Photosystem I subunit X</fullName>
    </alternativeName>
</protein>
<evidence type="ECO:0000313" key="10">
    <source>
        <dbReference type="EMBL" id="QQP22340.1"/>
    </source>
</evidence>
<dbReference type="InterPro" id="IPR000549">
    <property type="entry name" value="PSI_PsaG/PsaK"/>
</dbReference>
<dbReference type="InterPro" id="IPR035982">
    <property type="entry name" value="PSI_centre_PsaK_sf"/>
</dbReference>
<sequence>MNADFLLAVVPQTAAWSAKTASVMILSNIICMVAGRYVIQVKTSSPALPLGGSFTGFGLPELIATTSLGHVVGAGAILGLGYIGAL</sequence>
<dbReference type="PROSITE" id="PS01026">
    <property type="entry name" value="PHOTOSYSTEM_I_PSAGK"/>
    <property type="match status" value="1"/>
</dbReference>
<evidence type="ECO:0000256" key="1">
    <source>
        <dbReference type="ARBA" id="ARBA00004141"/>
    </source>
</evidence>
<keyword evidence="8 9" id="KW-0472">Membrane</keyword>
<dbReference type="InterPro" id="IPR017492">
    <property type="entry name" value="PSI_PsaK"/>
</dbReference>
<dbReference type="EMBL" id="MK798155">
    <property type="protein sequence ID" value="QQP22340.1"/>
    <property type="molecule type" value="Genomic_DNA"/>
</dbReference>
<evidence type="ECO:0000256" key="6">
    <source>
        <dbReference type="ARBA" id="ARBA00022989"/>
    </source>
</evidence>
<dbReference type="SUPFAM" id="SSF81563">
    <property type="entry name" value="Photosystem I reaction center subunit X, PsaK"/>
    <property type="match status" value="1"/>
</dbReference>
<proteinExistence type="inferred from homology"/>
<dbReference type="AlphaFoldDB" id="A0A7T8G5H7"/>
<evidence type="ECO:0000256" key="3">
    <source>
        <dbReference type="ARBA" id="ARBA00022531"/>
    </source>
</evidence>
<evidence type="ECO:0000256" key="5">
    <source>
        <dbReference type="ARBA" id="ARBA00022836"/>
    </source>
</evidence>
<dbReference type="GO" id="GO:0009522">
    <property type="term" value="C:photosystem I"/>
    <property type="evidence" value="ECO:0007669"/>
    <property type="project" value="UniProtKB-KW"/>
</dbReference>